<comment type="similarity">
    <text evidence="3 13">Belongs to the pantothenate synthetase family.</text>
</comment>
<dbReference type="EMBL" id="JACHID010000002">
    <property type="protein sequence ID" value="MBB5021052.1"/>
    <property type="molecule type" value="Genomic_DNA"/>
</dbReference>
<sequence>MQVIHNKKELCNVLGPFWQKASHTIGLVPTMGYLHTGHLSLVERCNSENACTVLSIFVNPTQFGPDEDLETYPRDLERDLDMACDAGVDYVFAPQAPDIYLPGHSTWIEVVSPMTNVLCGASRPGHFRGVTTVVAKLIHLVQPQRAYFGEKDFQQLAVIRQMVRDINIPVEIVSCPIVREPDGLAMSSRNKHLDSSQREAASLLYQSLLLVQELVNQGQRDSDALRQRIIDHFSISPHCEVDYIEFANPQTLELQQGPLQSDAQLLLAVKVGPVRLIDNYRIILTH</sequence>
<dbReference type="GO" id="GO:0015940">
    <property type="term" value="P:pantothenate biosynthetic process"/>
    <property type="evidence" value="ECO:0007669"/>
    <property type="project" value="UniProtKB-UniRule"/>
</dbReference>
<dbReference type="Pfam" id="PF02569">
    <property type="entry name" value="Pantoate_ligase"/>
    <property type="match status" value="1"/>
</dbReference>
<evidence type="ECO:0000256" key="13">
    <source>
        <dbReference type="HAMAP-Rule" id="MF_00158"/>
    </source>
</evidence>
<feature type="binding site" evidence="13">
    <location>
        <position position="155"/>
    </location>
    <ligand>
        <name>(R)-pantoate</name>
        <dbReference type="ChEBI" id="CHEBI:15980"/>
    </ligand>
</feature>
<feature type="binding site" evidence="13">
    <location>
        <position position="62"/>
    </location>
    <ligand>
        <name>beta-alanine</name>
        <dbReference type="ChEBI" id="CHEBI:57966"/>
    </ligand>
</feature>
<dbReference type="PANTHER" id="PTHR21299:SF1">
    <property type="entry name" value="PANTOATE--BETA-ALANINE LIGASE"/>
    <property type="match status" value="1"/>
</dbReference>
<evidence type="ECO:0000256" key="4">
    <source>
        <dbReference type="ARBA" id="ARBA00012219"/>
    </source>
</evidence>
<evidence type="ECO:0000313" key="15">
    <source>
        <dbReference type="Proteomes" id="UP000528322"/>
    </source>
</evidence>
<dbReference type="FunFam" id="3.40.50.620:FF:000114">
    <property type="entry name" value="Pantothenate synthetase"/>
    <property type="match status" value="1"/>
</dbReference>
<keyword evidence="9 13" id="KW-0547">Nucleotide-binding</keyword>
<feature type="active site" description="Proton donor" evidence="13">
    <location>
        <position position="38"/>
    </location>
</feature>
<evidence type="ECO:0000256" key="11">
    <source>
        <dbReference type="ARBA" id="ARBA00048258"/>
    </source>
</evidence>
<dbReference type="GO" id="GO:0005524">
    <property type="term" value="F:ATP binding"/>
    <property type="evidence" value="ECO:0007669"/>
    <property type="project" value="UniProtKB-KW"/>
</dbReference>
<keyword evidence="7 13" id="KW-0436">Ligase</keyword>
<dbReference type="UniPathway" id="UPA00028">
    <property type="reaction ID" value="UER00005"/>
</dbReference>
<evidence type="ECO:0000256" key="1">
    <source>
        <dbReference type="ARBA" id="ARBA00004496"/>
    </source>
</evidence>
<dbReference type="NCBIfam" id="TIGR00018">
    <property type="entry name" value="panC"/>
    <property type="match status" value="1"/>
</dbReference>
<evidence type="ECO:0000256" key="9">
    <source>
        <dbReference type="ARBA" id="ARBA00022741"/>
    </source>
</evidence>
<feature type="binding site" evidence="13">
    <location>
        <begin position="186"/>
        <end position="189"/>
    </location>
    <ligand>
        <name>ATP</name>
        <dbReference type="ChEBI" id="CHEBI:30616"/>
    </ligand>
</feature>
<dbReference type="PANTHER" id="PTHR21299">
    <property type="entry name" value="CYTIDYLATE KINASE/PANTOATE-BETA-ALANINE LIGASE"/>
    <property type="match status" value="1"/>
</dbReference>
<keyword evidence="8 13" id="KW-0566">Pantothenate biosynthesis</keyword>
<dbReference type="EC" id="6.3.2.1" evidence="4 13"/>
<evidence type="ECO:0000256" key="8">
    <source>
        <dbReference type="ARBA" id="ARBA00022655"/>
    </source>
</evidence>
<evidence type="ECO:0000256" key="12">
    <source>
        <dbReference type="ARBA" id="ARBA00055042"/>
    </source>
</evidence>
<dbReference type="AlphaFoldDB" id="A0A7W7Y2V5"/>
<dbReference type="HAMAP" id="MF_00158">
    <property type="entry name" value="PanC"/>
    <property type="match status" value="1"/>
</dbReference>
<dbReference type="RefSeq" id="WP_183729016.1">
    <property type="nucleotide sequence ID" value="NZ_JACHID010000002.1"/>
</dbReference>
<feature type="binding site" evidence="13">
    <location>
        <position position="178"/>
    </location>
    <ligand>
        <name>ATP</name>
        <dbReference type="ChEBI" id="CHEBI:30616"/>
    </ligand>
</feature>
<dbReference type="InterPro" id="IPR042176">
    <property type="entry name" value="Pantoate_ligase_C"/>
</dbReference>
<dbReference type="Proteomes" id="UP000528322">
    <property type="component" value="Unassembled WGS sequence"/>
</dbReference>
<comment type="caution">
    <text evidence="14">The sequence shown here is derived from an EMBL/GenBank/DDBJ whole genome shotgun (WGS) entry which is preliminary data.</text>
</comment>
<evidence type="ECO:0000313" key="14">
    <source>
        <dbReference type="EMBL" id="MBB5021052.1"/>
    </source>
</evidence>
<dbReference type="InterPro" id="IPR003721">
    <property type="entry name" value="Pantoate_ligase"/>
</dbReference>
<evidence type="ECO:0000256" key="2">
    <source>
        <dbReference type="ARBA" id="ARBA00004990"/>
    </source>
</evidence>
<dbReference type="GO" id="GO:0005829">
    <property type="term" value="C:cytosol"/>
    <property type="evidence" value="ECO:0007669"/>
    <property type="project" value="TreeGrafter"/>
</dbReference>
<feature type="binding site" evidence="13">
    <location>
        <begin position="149"/>
        <end position="152"/>
    </location>
    <ligand>
        <name>ATP</name>
        <dbReference type="ChEBI" id="CHEBI:30616"/>
    </ligand>
</feature>
<comment type="pathway">
    <text evidence="2 13">Cofactor biosynthesis; (R)-pantothenate biosynthesis; (R)-pantothenate from (R)-pantoate and beta-alanine: step 1/1.</text>
</comment>
<comment type="subunit">
    <text evidence="13">Homodimer.</text>
</comment>
<proteinExistence type="inferred from homology"/>
<name>A0A7W7Y2V5_9BACT</name>
<dbReference type="Gene3D" id="3.30.1300.10">
    <property type="entry name" value="Pantoate-beta-alanine ligase, C-terminal domain"/>
    <property type="match status" value="1"/>
</dbReference>
<accession>A0A7W7Y2V5</accession>
<reference evidence="14 15" key="1">
    <citation type="submission" date="2020-08" db="EMBL/GenBank/DDBJ databases">
        <title>Genomic Encyclopedia of Type Strains, Phase IV (KMG-IV): sequencing the most valuable type-strain genomes for metagenomic binning, comparative biology and taxonomic classification.</title>
        <authorList>
            <person name="Goeker M."/>
        </authorList>
    </citation>
    <scope>NUCLEOTIDE SEQUENCE [LARGE SCALE GENOMIC DNA]</scope>
    <source>
        <strain evidence="14 15">DSM 22071</strain>
    </source>
</reference>
<protein>
    <recommendedName>
        <fullName evidence="5 13">Pantothenate synthetase</fullName>
        <shortName evidence="13">PS</shortName>
        <ecNumber evidence="4 13">6.3.2.1</ecNumber>
    </recommendedName>
    <alternativeName>
        <fullName evidence="13">Pantoate--beta-alanine ligase</fullName>
    </alternativeName>
    <alternativeName>
        <fullName evidence="13">Pantoate-activating enzyme</fullName>
    </alternativeName>
</protein>
<feature type="binding site" evidence="13">
    <location>
        <position position="62"/>
    </location>
    <ligand>
        <name>(R)-pantoate</name>
        <dbReference type="ChEBI" id="CHEBI:15980"/>
    </ligand>
</feature>
<evidence type="ECO:0000256" key="7">
    <source>
        <dbReference type="ARBA" id="ARBA00022598"/>
    </source>
</evidence>
<evidence type="ECO:0000256" key="3">
    <source>
        <dbReference type="ARBA" id="ARBA00009256"/>
    </source>
</evidence>
<gene>
    <name evidence="13" type="primary">panC</name>
    <name evidence="14" type="ORF">HNR37_000358</name>
</gene>
<comment type="catalytic activity">
    <reaction evidence="11 13">
        <text>(R)-pantoate + beta-alanine + ATP = (R)-pantothenate + AMP + diphosphate + H(+)</text>
        <dbReference type="Rhea" id="RHEA:10912"/>
        <dbReference type="ChEBI" id="CHEBI:15378"/>
        <dbReference type="ChEBI" id="CHEBI:15980"/>
        <dbReference type="ChEBI" id="CHEBI:29032"/>
        <dbReference type="ChEBI" id="CHEBI:30616"/>
        <dbReference type="ChEBI" id="CHEBI:33019"/>
        <dbReference type="ChEBI" id="CHEBI:57966"/>
        <dbReference type="ChEBI" id="CHEBI:456215"/>
        <dbReference type="EC" id="6.3.2.1"/>
    </reaction>
</comment>
<dbReference type="SUPFAM" id="SSF52374">
    <property type="entry name" value="Nucleotidylyl transferase"/>
    <property type="match status" value="1"/>
</dbReference>
<comment type="function">
    <text evidence="12 13">Catalyzes the condensation of pantoate with beta-alanine in an ATP-dependent reaction via a pantoyl-adenylate intermediate.</text>
</comment>
<keyword evidence="15" id="KW-1185">Reference proteome</keyword>
<dbReference type="CDD" id="cd00560">
    <property type="entry name" value="PanC"/>
    <property type="match status" value="1"/>
</dbReference>
<dbReference type="Gene3D" id="3.40.50.620">
    <property type="entry name" value="HUPs"/>
    <property type="match status" value="1"/>
</dbReference>
<evidence type="ECO:0000256" key="5">
    <source>
        <dbReference type="ARBA" id="ARBA00014155"/>
    </source>
</evidence>
<dbReference type="InterPro" id="IPR014729">
    <property type="entry name" value="Rossmann-like_a/b/a_fold"/>
</dbReference>
<evidence type="ECO:0000256" key="6">
    <source>
        <dbReference type="ARBA" id="ARBA00022490"/>
    </source>
</evidence>
<dbReference type="GO" id="GO:0004592">
    <property type="term" value="F:pantoate-beta-alanine ligase activity"/>
    <property type="evidence" value="ECO:0007669"/>
    <property type="project" value="UniProtKB-UniRule"/>
</dbReference>
<evidence type="ECO:0000256" key="10">
    <source>
        <dbReference type="ARBA" id="ARBA00022840"/>
    </source>
</evidence>
<comment type="miscellaneous">
    <text evidence="13">The reaction proceeds by a bi uni uni bi ping pong mechanism.</text>
</comment>
<comment type="subcellular location">
    <subcellularLocation>
        <location evidence="1 13">Cytoplasm</location>
    </subcellularLocation>
</comment>
<keyword evidence="6 13" id="KW-0963">Cytoplasm</keyword>
<feature type="binding site" evidence="13">
    <location>
        <begin position="31"/>
        <end position="38"/>
    </location>
    <ligand>
        <name>ATP</name>
        <dbReference type="ChEBI" id="CHEBI:30616"/>
    </ligand>
</feature>
<organism evidence="14 15">
    <name type="scientific">Desulfurispira natronophila</name>
    <dbReference type="NCBI Taxonomy" id="682562"/>
    <lineage>
        <taxon>Bacteria</taxon>
        <taxon>Pseudomonadati</taxon>
        <taxon>Chrysiogenota</taxon>
        <taxon>Chrysiogenia</taxon>
        <taxon>Chrysiogenales</taxon>
        <taxon>Chrysiogenaceae</taxon>
        <taxon>Desulfurispira</taxon>
    </lineage>
</organism>
<keyword evidence="10 13" id="KW-0067">ATP-binding</keyword>